<accession>A0A511YTJ7</accession>
<dbReference type="PANTHER" id="PTHR32305:SF17">
    <property type="entry name" value="TRNA NUCLEASE WAPA"/>
    <property type="match status" value="1"/>
</dbReference>
<dbReference type="PANTHER" id="PTHR32305">
    <property type="match status" value="1"/>
</dbReference>
<dbReference type="InterPro" id="IPR050708">
    <property type="entry name" value="T6SS_VgrG/RHS"/>
</dbReference>
<evidence type="ECO:0008006" key="3">
    <source>
        <dbReference type="Google" id="ProtNLM"/>
    </source>
</evidence>
<organism evidence="1 2">
    <name type="scientific">Actinotalea fermentans</name>
    <dbReference type="NCBI Taxonomy" id="43671"/>
    <lineage>
        <taxon>Bacteria</taxon>
        <taxon>Bacillati</taxon>
        <taxon>Actinomycetota</taxon>
        <taxon>Actinomycetes</taxon>
        <taxon>Micrococcales</taxon>
        <taxon>Cellulomonadaceae</taxon>
        <taxon>Actinotalea</taxon>
    </lineage>
</organism>
<dbReference type="Gene3D" id="2.180.10.10">
    <property type="entry name" value="RHS repeat-associated core"/>
    <property type="match status" value="1"/>
</dbReference>
<evidence type="ECO:0000313" key="1">
    <source>
        <dbReference type="EMBL" id="GEN78513.1"/>
    </source>
</evidence>
<protein>
    <recommendedName>
        <fullName evidence="3">RHS repeat-associated core domain-containing protein</fullName>
    </recommendedName>
</protein>
<evidence type="ECO:0000313" key="2">
    <source>
        <dbReference type="Proteomes" id="UP000321484"/>
    </source>
</evidence>
<reference evidence="1 2" key="1">
    <citation type="submission" date="2019-07" db="EMBL/GenBank/DDBJ databases">
        <title>Whole genome shotgun sequence of Actinotalea fermentans NBRC 105374.</title>
        <authorList>
            <person name="Hosoyama A."/>
            <person name="Uohara A."/>
            <person name="Ohji S."/>
            <person name="Ichikawa N."/>
        </authorList>
    </citation>
    <scope>NUCLEOTIDE SEQUENCE [LARGE SCALE GENOMIC DNA]</scope>
    <source>
        <strain evidence="1 2">NBRC 105374</strain>
    </source>
</reference>
<sequence length="72" mass="8333">MNKPVDETGLVQVGARYYDPVIARFVTVDPVMDLTDPQQWNAYTYANGNPVTWADPDRQVAGLARRRRQRRR</sequence>
<dbReference type="EMBL" id="BJYK01000001">
    <property type="protein sequence ID" value="GEN78513.1"/>
    <property type="molecule type" value="Genomic_DNA"/>
</dbReference>
<proteinExistence type="predicted"/>
<gene>
    <name evidence="1" type="ORF">AFE02nite_02470</name>
</gene>
<dbReference type="NCBIfam" id="TIGR03696">
    <property type="entry name" value="Rhs_assc_core"/>
    <property type="match status" value="1"/>
</dbReference>
<name>A0A511YTJ7_9CELL</name>
<dbReference type="InterPro" id="IPR022385">
    <property type="entry name" value="Rhs_assc_core"/>
</dbReference>
<dbReference type="AlphaFoldDB" id="A0A511YTJ7"/>
<dbReference type="Proteomes" id="UP000321484">
    <property type="component" value="Unassembled WGS sequence"/>
</dbReference>
<comment type="caution">
    <text evidence="1">The sequence shown here is derived from an EMBL/GenBank/DDBJ whole genome shotgun (WGS) entry which is preliminary data.</text>
</comment>
<keyword evidence="2" id="KW-1185">Reference proteome</keyword>